<dbReference type="SUPFAM" id="SSF51430">
    <property type="entry name" value="NAD(P)-linked oxidoreductase"/>
    <property type="match status" value="1"/>
</dbReference>
<dbReference type="Gene3D" id="3.20.20.100">
    <property type="entry name" value="NADP-dependent oxidoreductase domain"/>
    <property type="match status" value="1"/>
</dbReference>
<organism evidence="3 4">
    <name type="scientific">Candidatus Limadaptatus stercorigallinarum</name>
    <dbReference type="NCBI Taxonomy" id="2840845"/>
    <lineage>
        <taxon>Bacteria</taxon>
        <taxon>Bacillati</taxon>
        <taxon>Bacillota</taxon>
        <taxon>Clostridia</taxon>
        <taxon>Eubacteriales</taxon>
        <taxon>Candidatus Limadaptatus</taxon>
    </lineage>
</organism>
<evidence type="ECO:0000256" key="1">
    <source>
        <dbReference type="ARBA" id="ARBA00023002"/>
    </source>
</evidence>
<dbReference type="FunFam" id="3.20.20.100:FF:000004">
    <property type="entry name" value="Oxidoreductase, aldo/keto reductase"/>
    <property type="match status" value="1"/>
</dbReference>
<dbReference type="GO" id="GO:0005829">
    <property type="term" value="C:cytosol"/>
    <property type="evidence" value="ECO:0007669"/>
    <property type="project" value="TreeGrafter"/>
</dbReference>
<dbReference type="GO" id="GO:0016491">
    <property type="term" value="F:oxidoreductase activity"/>
    <property type="evidence" value="ECO:0007669"/>
    <property type="project" value="UniProtKB-KW"/>
</dbReference>
<feature type="domain" description="NADP-dependent oxidoreductase" evidence="2">
    <location>
        <begin position="16"/>
        <end position="312"/>
    </location>
</feature>
<evidence type="ECO:0000313" key="3">
    <source>
        <dbReference type="EMBL" id="HIU20822.1"/>
    </source>
</evidence>
<dbReference type="InterPro" id="IPR050523">
    <property type="entry name" value="AKR_Detox_Biosynth"/>
</dbReference>
<dbReference type="PANTHER" id="PTHR43364">
    <property type="entry name" value="NADH-SPECIFIC METHYLGLYOXAL REDUCTASE-RELATED"/>
    <property type="match status" value="1"/>
</dbReference>
<dbReference type="Pfam" id="PF00248">
    <property type="entry name" value="Aldo_ket_red"/>
    <property type="match status" value="1"/>
</dbReference>
<reference evidence="3" key="1">
    <citation type="submission" date="2020-10" db="EMBL/GenBank/DDBJ databases">
        <authorList>
            <person name="Gilroy R."/>
        </authorList>
    </citation>
    <scope>NUCLEOTIDE SEQUENCE</scope>
    <source>
        <strain evidence="3">1063</strain>
    </source>
</reference>
<name>A0A9D1HR71_9FIRM</name>
<dbReference type="CDD" id="cd19079">
    <property type="entry name" value="AKR_EcYajO-like"/>
    <property type="match status" value="1"/>
</dbReference>
<comment type="caution">
    <text evidence="3">The sequence shown here is derived from an EMBL/GenBank/DDBJ whole genome shotgun (WGS) entry which is preliminary data.</text>
</comment>
<accession>A0A9D1HR71</accession>
<sequence length="328" mass="35890">MEYVKLGSTDIEVSAVCLGCMGFGVATDFHPWTVSEEDSTRIIGRALELGINFFDTAMGYGGGTSEEFVGRALKKLTARENAVIATKFLPRTQEETESGVDGRAHVANCLNASLKRLGTDYVDLYICHMWDYHTPIEEIMQGLNDAVAAGKARAVGISNCYAWQLEKANAIAERNGWAKFVSMQGHYNLLFREEEREMLPCCRDGSITYTPYSPLASGRLVKPAGEVTKRLTTDAVAKSKYDATKDEDGVIIARVHEIAEKRGLTATQVSLGWLLTKGTVPIVGATKLSHVESAAQAVGVKLSDEETAYLEEPYVPHKLVGVMSFNHE</sequence>
<dbReference type="InterPro" id="IPR036812">
    <property type="entry name" value="NAD(P)_OxRdtase_dom_sf"/>
</dbReference>
<reference evidence="3" key="2">
    <citation type="journal article" date="2021" name="PeerJ">
        <title>Extensive microbial diversity within the chicken gut microbiome revealed by metagenomics and culture.</title>
        <authorList>
            <person name="Gilroy R."/>
            <person name="Ravi A."/>
            <person name="Getino M."/>
            <person name="Pursley I."/>
            <person name="Horton D.L."/>
            <person name="Alikhan N.F."/>
            <person name="Baker D."/>
            <person name="Gharbi K."/>
            <person name="Hall N."/>
            <person name="Watson M."/>
            <person name="Adriaenssens E.M."/>
            <person name="Foster-Nyarko E."/>
            <person name="Jarju S."/>
            <person name="Secka A."/>
            <person name="Antonio M."/>
            <person name="Oren A."/>
            <person name="Chaudhuri R.R."/>
            <person name="La Ragione R."/>
            <person name="Hildebrand F."/>
            <person name="Pallen M.J."/>
        </authorList>
    </citation>
    <scope>NUCLEOTIDE SEQUENCE</scope>
    <source>
        <strain evidence="3">1063</strain>
    </source>
</reference>
<keyword evidence="1" id="KW-0560">Oxidoreductase</keyword>
<dbReference type="EMBL" id="DVMN01000016">
    <property type="protein sequence ID" value="HIU20822.1"/>
    <property type="molecule type" value="Genomic_DNA"/>
</dbReference>
<protein>
    <submittedName>
        <fullName evidence="3">Aldo/keto reductase</fullName>
    </submittedName>
</protein>
<dbReference type="InterPro" id="IPR020471">
    <property type="entry name" value="AKR"/>
</dbReference>
<dbReference type="PRINTS" id="PR00069">
    <property type="entry name" value="ALDKETRDTASE"/>
</dbReference>
<dbReference type="PANTHER" id="PTHR43364:SF4">
    <property type="entry name" value="NAD(P)-LINKED OXIDOREDUCTASE SUPERFAMILY PROTEIN"/>
    <property type="match status" value="1"/>
</dbReference>
<evidence type="ECO:0000313" key="4">
    <source>
        <dbReference type="Proteomes" id="UP000824088"/>
    </source>
</evidence>
<proteinExistence type="predicted"/>
<dbReference type="AlphaFoldDB" id="A0A9D1HR71"/>
<dbReference type="Proteomes" id="UP000824088">
    <property type="component" value="Unassembled WGS sequence"/>
</dbReference>
<gene>
    <name evidence="3" type="ORF">IAD51_01070</name>
</gene>
<dbReference type="InterPro" id="IPR023210">
    <property type="entry name" value="NADP_OxRdtase_dom"/>
</dbReference>
<evidence type="ECO:0000259" key="2">
    <source>
        <dbReference type="Pfam" id="PF00248"/>
    </source>
</evidence>